<evidence type="ECO:0000256" key="1">
    <source>
        <dbReference type="ARBA" id="ARBA00022741"/>
    </source>
</evidence>
<keyword evidence="1" id="KW-0547">Nucleotide-binding</keyword>
<evidence type="ECO:0000259" key="5">
    <source>
        <dbReference type="Pfam" id="PF17863"/>
    </source>
</evidence>
<dbReference type="Gene3D" id="3.40.50.300">
    <property type="entry name" value="P-loop containing nucleotide triphosphate hydrolases"/>
    <property type="match status" value="1"/>
</dbReference>
<protein>
    <submittedName>
        <fullName evidence="6">MoxR family ATPase</fullName>
    </submittedName>
</protein>
<dbReference type="PIRSF" id="PIRSF002849">
    <property type="entry name" value="AAA_ATPase_chaperone_MoxR_prd"/>
    <property type="match status" value="1"/>
</dbReference>
<comment type="similarity">
    <text evidence="3">Belongs to the MoxR family.</text>
</comment>
<dbReference type="CDD" id="cd00009">
    <property type="entry name" value="AAA"/>
    <property type="match status" value="1"/>
</dbReference>
<dbReference type="PANTHER" id="PTHR42759:SF5">
    <property type="entry name" value="METHANOL DEHYDROGENASE REGULATOR"/>
    <property type="match status" value="1"/>
</dbReference>
<keyword evidence="2" id="KW-0067">ATP-binding</keyword>
<dbReference type="InterPro" id="IPR027417">
    <property type="entry name" value="P-loop_NTPase"/>
</dbReference>
<dbReference type="FunFam" id="3.40.50.300:FF:000640">
    <property type="entry name" value="MoxR family ATPase"/>
    <property type="match status" value="1"/>
</dbReference>
<dbReference type="GO" id="GO:0016887">
    <property type="term" value="F:ATP hydrolysis activity"/>
    <property type="evidence" value="ECO:0007669"/>
    <property type="project" value="InterPro"/>
</dbReference>
<evidence type="ECO:0000256" key="3">
    <source>
        <dbReference type="ARBA" id="ARBA00061607"/>
    </source>
</evidence>
<dbReference type="KEGG" id="tsph:KIH39_16035"/>
<dbReference type="Pfam" id="PF07726">
    <property type="entry name" value="AAA_3"/>
    <property type="match status" value="1"/>
</dbReference>
<dbReference type="InterPro" id="IPR011703">
    <property type="entry name" value="ATPase_AAA-3"/>
</dbReference>
<sequence length="324" mass="36299">MVDIAAVGQKVISNIEKVIIGKRPQLTLCLAAYLCEGHILLEDVPGVAKTMLARALARSVQSSFKRLQCTPDLLPTDITGVSIFNQKTIDFEFRPGPIFTQTLLADEINRATPRTQAALLEAMAERRVTADGKTYDLKAPFLVIATQNPIDQEGTFPLPEAQLDRFLVRLSLGYPTMEEESKMLLKLQKGHPIDELNPVVKTEDWLACQEATRDIHVDDKIRKYILEIVHATREHEEIQLGGSPRASIALFRTSQAMAALNGRDFVLPDDIKKMAGPVMCHRLILRPEARLRRKTAQSILNELISEIAVPLTDRHKSSMKDDFE</sequence>
<reference evidence="6" key="1">
    <citation type="submission" date="2021-05" db="EMBL/GenBank/DDBJ databases">
        <title>Complete genome sequence of the cellulolytic planctomycete Telmatocola sphagniphila SP2T and characterization of the first cellulase from planctomycetes.</title>
        <authorList>
            <person name="Rakitin A.L."/>
            <person name="Beletsky A.V."/>
            <person name="Naumoff D.G."/>
            <person name="Kulichevskaya I.S."/>
            <person name="Mardanov A.V."/>
            <person name="Ravin N.V."/>
            <person name="Dedysh S.N."/>
        </authorList>
    </citation>
    <scope>NUCLEOTIDE SEQUENCE</scope>
    <source>
        <strain evidence="6">SP2T</strain>
    </source>
</reference>
<dbReference type="InterPro" id="IPR050764">
    <property type="entry name" value="CbbQ/NirQ/NorQ/GpvN"/>
</dbReference>
<evidence type="ECO:0000259" key="4">
    <source>
        <dbReference type="Pfam" id="PF07726"/>
    </source>
</evidence>
<dbReference type="InterPro" id="IPR041628">
    <property type="entry name" value="ChlI/MoxR_AAA_lid"/>
</dbReference>
<dbReference type="AlphaFoldDB" id="A0A8E6B1W7"/>
<dbReference type="Proteomes" id="UP000676194">
    <property type="component" value="Chromosome"/>
</dbReference>
<dbReference type="EMBL" id="CP074694">
    <property type="protein sequence ID" value="QVL30358.1"/>
    <property type="molecule type" value="Genomic_DNA"/>
</dbReference>
<organism evidence="6 7">
    <name type="scientific">Telmatocola sphagniphila</name>
    <dbReference type="NCBI Taxonomy" id="1123043"/>
    <lineage>
        <taxon>Bacteria</taxon>
        <taxon>Pseudomonadati</taxon>
        <taxon>Planctomycetota</taxon>
        <taxon>Planctomycetia</taxon>
        <taxon>Gemmatales</taxon>
        <taxon>Gemmataceae</taxon>
    </lineage>
</organism>
<evidence type="ECO:0000313" key="7">
    <source>
        <dbReference type="Proteomes" id="UP000676194"/>
    </source>
</evidence>
<proteinExistence type="inferred from homology"/>
<gene>
    <name evidence="6" type="ORF">KIH39_16035</name>
</gene>
<name>A0A8E6B1W7_9BACT</name>
<dbReference type="Gene3D" id="1.10.8.80">
    <property type="entry name" value="Magnesium chelatase subunit I, C-Terminal domain"/>
    <property type="match status" value="1"/>
</dbReference>
<dbReference type="RefSeq" id="WP_213494229.1">
    <property type="nucleotide sequence ID" value="NZ_CP074694.1"/>
</dbReference>
<feature type="domain" description="ChlI/MoxR AAA lid" evidence="5">
    <location>
        <begin position="231"/>
        <end position="302"/>
    </location>
</feature>
<dbReference type="PANTHER" id="PTHR42759">
    <property type="entry name" value="MOXR FAMILY PROTEIN"/>
    <property type="match status" value="1"/>
</dbReference>
<accession>A0A8E6B1W7</accession>
<keyword evidence="7" id="KW-1185">Reference proteome</keyword>
<dbReference type="SUPFAM" id="SSF52540">
    <property type="entry name" value="P-loop containing nucleoside triphosphate hydrolases"/>
    <property type="match status" value="1"/>
</dbReference>
<dbReference type="GO" id="GO:0005524">
    <property type="term" value="F:ATP binding"/>
    <property type="evidence" value="ECO:0007669"/>
    <property type="project" value="UniProtKB-KW"/>
</dbReference>
<feature type="domain" description="ATPase AAA-3" evidence="4">
    <location>
        <begin position="38"/>
        <end position="168"/>
    </location>
</feature>
<evidence type="ECO:0000313" key="6">
    <source>
        <dbReference type="EMBL" id="QVL30358.1"/>
    </source>
</evidence>
<dbReference type="Pfam" id="PF17863">
    <property type="entry name" value="AAA_lid_2"/>
    <property type="match status" value="1"/>
</dbReference>
<evidence type="ECO:0000256" key="2">
    <source>
        <dbReference type="ARBA" id="ARBA00022840"/>
    </source>
</evidence>